<proteinExistence type="predicted"/>
<dbReference type="AlphaFoldDB" id="A0A8J3DCK7"/>
<evidence type="ECO:0000313" key="2">
    <source>
        <dbReference type="Proteomes" id="UP000642829"/>
    </source>
</evidence>
<accession>A0A8J3DCK7</accession>
<dbReference type="RefSeq" id="WP_189515383.1">
    <property type="nucleotide sequence ID" value="NZ_BMXG01000014.1"/>
</dbReference>
<evidence type="ECO:0000313" key="1">
    <source>
        <dbReference type="EMBL" id="GHC05843.1"/>
    </source>
</evidence>
<gene>
    <name evidence="1" type="ORF">GCM10007047_23550</name>
</gene>
<dbReference type="EMBL" id="BMXG01000014">
    <property type="protein sequence ID" value="GHC05843.1"/>
    <property type="molecule type" value="Genomic_DNA"/>
</dbReference>
<dbReference type="Proteomes" id="UP000642829">
    <property type="component" value="Unassembled WGS sequence"/>
</dbReference>
<organism evidence="1 2">
    <name type="scientific">Cerasicoccus arenae</name>
    <dbReference type="NCBI Taxonomy" id="424488"/>
    <lineage>
        <taxon>Bacteria</taxon>
        <taxon>Pseudomonadati</taxon>
        <taxon>Verrucomicrobiota</taxon>
        <taxon>Opitutia</taxon>
        <taxon>Puniceicoccales</taxon>
        <taxon>Cerasicoccaceae</taxon>
        <taxon>Cerasicoccus</taxon>
    </lineage>
</organism>
<reference evidence="1" key="2">
    <citation type="submission" date="2020-09" db="EMBL/GenBank/DDBJ databases">
        <authorList>
            <person name="Sun Q."/>
            <person name="Kim S."/>
        </authorList>
    </citation>
    <scope>NUCLEOTIDE SEQUENCE</scope>
    <source>
        <strain evidence="1">KCTC 12870</strain>
    </source>
</reference>
<protein>
    <submittedName>
        <fullName evidence="1">Uncharacterized protein</fullName>
    </submittedName>
</protein>
<sequence length="60" mass="6830">MISETISIYLGYSIATYSEVYDFKHLLVLAVSRVAMAETSWSHYANCSTLYVSLEGWLMN</sequence>
<name>A0A8J3DCK7_9BACT</name>
<comment type="caution">
    <text evidence="1">The sequence shown here is derived from an EMBL/GenBank/DDBJ whole genome shotgun (WGS) entry which is preliminary data.</text>
</comment>
<keyword evidence="2" id="KW-1185">Reference proteome</keyword>
<reference evidence="1" key="1">
    <citation type="journal article" date="2014" name="Int. J. Syst. Evol. Microbiol.">
        <title>Complete genome sequence of Corynebacterium casei LMG S-19264T (=DSM 44701T), isolated from a smear-ripened cheese.</title>
        <authorList>
            <consortium name="US DOE Joint Genome Institute (JGI-PGF)"/>
            <person name="Walter F."/>
            <person name="Albersmeier A."/>
            <person name="Kalinowski J."/>
            <person name="Ruckert C."/>
        </authorList>
    </citation>
    <scope>NUCLEOTIDE SEQUENCE</scope>
    <source>
        <strain evidence="1">KCTC 12870</strain>
    </source>
</reference>